<gene>
    <name evidence="2" type="ORF">C8E97_4080</name>
</gene>
<dbReference type="EMBL" id="RBXO01000001">
    <property type="protein sequence ID" value="RKT55412.1"/>
    <property type="molecule type" value="Genomic_DNA"/>
</dbReference>
<accession>A0A495W163</accession>
<evidence type="ECO:0000256" key="1">
    <source>
        <dbReference type="SAM" id="SignalP"/>
    </source>
</evidence>
<dbReference type="AlphaFoldDB" id="A0A495W163"/>
<evidence type="ECO:0000313" key="3">
    <source>
        <dbReference type="Proteomes" id="UP000282084"/>
    </source>
</evidence>
<feature type="chain" id="PRO_5038975756" evidence="1">
    <location>
        <begin position="21"/>
        <end position="378"/>
    </location>
</feature>
<organism evidence="2 3">
    <name type="scientific">Saccharothrix australiensis</name>
    <dbReference type="NCBI Taxonomy" id="2072"/>
    <lineage>
        <taxon>Bacteria</taxon>
        <taxon>Bacillati</taxon>
        <taxon>Actinomycetota</taxon>
        <taxon>Actinomycetes</taxon>
        <taxon>Pseudonocardiales</taxon>
        <taxon>Pseudonocardiaceae</taxon>
        <taxon>Saccharothrix</taxon>
    </lineage>
</organism>
<dbReference type="NCBIfam" id="TIGR02913">
    <property type="entry name" value="HAF_rpt"/>
    <property type="match status" value="1"/>
</dbReference>
<dbReference type="RefSeq" id="WP_170211926.1">
    <property type="nucleotide sequence ID" value="NZ_RBXO01000001.1"/>
</dbReference>
<proteinExistence type="predicted"/>
<dbReference type="InterPro" id="IPR014262">
    <property type="entry name" value="HAF_rpt"/>
</dbReference>
<keyword evidence="3" id="KW-1185">Reference proteome</keyword>
<comment type="caution">
    <text evidence="2">The sequence shown here is derived from an EMBL/GenBank/DDBJ whole genome shotgun (WGS) entry which is preliminary data.</text>
</comment>
<protein>
    <submittedName>
        <fullName evidence="2">Putative HAF family extracellular repeat protein</fullName>
    </submittedName>
</protein>
<sequence>MPQSRLLVPLLLAVTLPLLAAPAADATGRVTITELPALPGQTTARVVGVNDLGQVAGTSSGGGAPRAVLWHRGTTTELGAGNATAINRRGQVLGLEYRGGSGTYVQHPRIWHDGTTTDLAPAGSGWVIASAINANGDVPMTYSRSPYGYHQEAAALWRDGRALDLQLTSGPHLTISVINDRGLVAGSYRPMSGTDGYAFRCRGTSCGRLADVPGTGGYSVSAANEAGVVVGTRDNRPLRWEGDAVTVLPGGTGGVADNPQAINERGDVVGWTQDATGTKRATVWRAGRQVVLDVPGPAEAVAISDSGDVVGWSSASGEDRAFLWRHGRVIDLGTLGGAFSVPVALNDNGTVVGQATTADGTHHAVRWHVPTRGHHRAG</sequence>
<keyword evidence="1" id="KW-0732">Signal</keyword>
<evidence type="ECO:0000313" key="2">
    <source>
        <dbReference type="EMBL" id="RKT55412.1"/>
    </source>
</evidence>
<dbReference type="Proteomes" id="UP000282084">
    <property type="component" value="Unassembled WGS sequence"/>
</dbReference>
<reference evidence="2 3" key="1">
    <citation type="submission" date="2018-10" db="EMBL/GenBank/DDBJ databases">
        <title>Sequencing the genomes of 1000 actinobacteria strains.</title>
        <authorList>
            <person name="Klenk H.-P."/>
        </authorList>
    </citation>
    <scope>NUCLEOTIDE SEQUENCE [LARGE SCALE GENOMIC DNA]</scope>
    <source>
        <strain evidence="2 3">DSM 43800</strain>
    </source>
</reference>
<feature type="signal peptide" evidence="1">
    <location>
        <begin position="1"/>
        <end position="20"/>
    </location>
</feature>
<name>A0A495W163_9PSEU</name>